<dbReference type="PANTHER" id="PTHR46116:SF41">
    <property type="entry name" value="UBIQUITIN-CONJUGATING ENZYME E2 25-RELATED"/>
    <property type="match status" value="1"/>
</dbReference>
<evidence type="ECO:0000259" key="3">
    <source>
        <dbReference type="PROSITE" id="PS50127"/>
    </source>
</evidence>
<keyword evidence="5" id="KW-1185">Reference proteome</keyword>
<sequence length="518" mass="58605">MKCRQMPLRMITWKSLFPRKSRWRPPVVEEAANGIAEAGAEGETADIVTSTADESEVNKDDSDDIIDSWKLTVFARSTPALSEMDRTPQSPKYAIDRSVEVRDRKSFSFLAAFDYAKLLQFAVSIVMAGCRCLWTLTSWRWRLHRRRPLLIRSRRKAKSGKKKQPMDVLNCTNHEVKDFFPILHGSSTSKLELESTASIGKQKVSVLETLDFSFHEETSYGEHDESDFYDEYDYDYDYDMDVFGDDTMNLTPVIQDEIESKFKAFKQFDTPCKDWAKTIQHEWKVLENDLPETIYVRVYEDRMDLLRAVIIGPAGTPYHDGGLRLNPNLYESGKVCLSLLNTWSGHGCERWDPLKSTMLQVLVSIQALVLNSKPYFNEPGYANLANTPRGEEKSLDYNEKAFILSCKTMLYSLRKPPKHFEDFVAGHFRSKGQTILVACKAYIEGAQVGCVVGDGVQDVDEGDKSSSSNFKKNLSELFEQLLMEFAVKGADCSKILAQKVIDGAAKAAATASSGSRHI</sequence>
<dbReference type="EMBL" id="JADCNL010000004">
    <property type="protein sequence ID" value="KAG0485978.1"/>
    <property type="molecule type" value="Genomic_DNA"/>
</dbReference>
<accession>A0A835V613</accession>
<name>A0A835V613_VANPL</name>
<gene>
    <name evidence="4" type="ORF">HPP92_010057</name>
</gene>
<keyword evidence="1" id="KW-0808">Transferase</keyword>
<dbReference type="Proteomes" id="UP000636800">
    <property type="component" value="Unassembled WGS sequence"/>
</dbReference>
<keyword evidence="2" id="KW-0833">Ubl conjugation pathway</keyword>
<dbReference type="SUPFAM" id="SSF54495">
    <property type="entry name" value="UBC-like"/>
    <property type="match status" value="1"/>
</dbReference>
<feature type="domain" description="UBC core" evidence="3">
    <location>
        <begin position="249"/>
        <end position="410"/>
    </location>
</feature>
<dbReference type="AlphaFoldDB" id="A0A835V613"/>
<dbReference type="InterPro" id="IPR000608">
    <property type="entry name" value="UBC"/>
</dbReference>
<dbReference type="InterPro" id="IPR016135">
    <property type="entry name" value="UBQ-conjugating_enzyme/RWD"/>
</dbReference>
<dbReference type="GO" id="GO:0061631">
    <property type="term" value="F:ubiquitin conjugating enzyme activity"/>
    <property type="evidence" value="ECO:0007669"/>
    <property type="project" value="TreeGrafter"/>
</dbReference>
<dbReference type="Gene3D" id="3.10.110.10">
    <property type="entry name" value="Ubiquitin Conjugating Enzyme"/>
    <property type="match status" value="2"/>
</dbReference>
<evidence type="ECO:0000313" key="5">
    <source>
        <dbReference type="Proteomes" id="UP000636800"/>
    </source>
</evidence>
<dbReference type="PROSITE" id="PS50127">
    <property type="entry name" value="UBC_2"/>
    <property type="match status" value="1"/>
</dbReference>
<organism evidence="4 5">
    <name type="scientific">Vanilla planifolia</name>
    <name type="common">Vanilla</name>
    <dbReference type="NCBI Taxonomy" id="51239"/>
    <lineage>
        <taxon>Eukaryota</taxon>
        <taxon>Viridiplantae</taxon>
        <taxon>Streptophyta</taxon>
        <taxon>Embryophyta</taxon>
        <taxon>Tracheophyta</taxon>
        <taxon>Spermatophyta</taxon>
        <taxon>Magnoliopsida</taxon>
        <taxon>Liliopsida</taxon>
        <taxon>Asparagales</taxon>
        <taxon>Orchidaceae</taxon>
        <taxon>Vanilloideae</taxon>
        <taxon>Vanilleae</taxon>
        <taxon>Vanilla</taxon>
    </lineage>
</organism>
<proteinExistence type="predicted"/>
<dbReference type="PANTHER" id="PTHR46116">
    <property type="entry name" value="(E3-INDEPENDENT) E2 UBIQUITIN-CONJUGATING ENZYME"/>
    <property type="match status" value="1"/>
</dbReference>
<comment type="caution">
    <text evidence="4">The sequence shown here is derived from an EMBL/GenBank/DDBJ whole genome shotgun (WGS) entry which is preliminary data.</text>
</comment>
<reference evidence="4 5" key="1">
    <citation type="journal article" date="2020" name="Nat. Food">
        <title>A phased Vanilla planifolia genome enables genetic improvement of flavour and production.</title>
        <authorList>
            <person name="Hasing T."/>
            <person name="Tang H."/>
            <person name="Brym M."/>
            <person name="Khazi F."/>
            <person name="Huang T."/>
            <person name="Chambers A.H."/>
        </authorList>
    </citation>
    <scope>NUCLEOTIDE SEQUENCE [LARGE SCALE GENOMIC DNA]</scope>
    <source>
        <tissue evidence="4">Leaf</tissue>
    </source>
</reference>
<dbReference type="SMART" id="SM00212">
    <property type="entry name" value="UBCc"/>
    <property type="match status" value="1"/>
</dbReference>
<dbReference type="Pfam" id="PF00179">
    <property type="entry name" value="UQ_con"/>
    <property type="match status" value="1"/>
</dbReference>
<dbReference type="CDD" id="cd23837">
    <property type="entry name" value="UBCc_UBE2O"/>
    <property type="match status" value="1"/>
</dbReference>
<evidence type="ECO:0000256" key="2">
    <source>
        <dbReference type="ARBA" id="ARBA00022786"/>
    </source>
</evidence>
<evidence type="ECO:0000313" key="4">
    <source>
        <dbReference type="EMBL" id="KAG0485978.1"/>
    </source>
</evidence>
<dbReference type="OrthoDB" id="411524at2759"/>
<evidence type="ECO:0000256" key="1">
    <source>
        <dbReference type="ARBA" id="ARBA00022679"/>
    </source>
</evidence>
<protein>
    <recommendedName>
        <fullName evidence="3">UBC core domain-containing protein</fullName>
    </recommendedName>
</protein>